<sequence>MPPVRYGSGFFSGGSLCKVRDHGIDALHDLIAGVGLFEGRGVENLLLPVAAVFRRLQRRHLFQQQIAAQQAPKEVNTSAHGCNRLAGGSKIPDTVSHSLGVLVIGQQSQSAGYHQCVVILPANIPNFPQHPATQASRFFQDLAFLIRLARQMIHGEHRDIIRHRLIGASIFFQSGVGQCHLLRAGSVLYAAARKQNKTIHRASSFKSESLKFFGYYTTQAKSCPYPFQRDRPCVLQNNESPEIVVISGLLRMVRGTGLEPVTPCTSIIGQ</sequence>
<evidence type="ECO:0000313" key="1">
    <source>
        <dbReference type="EMBL" id="DAF54201.1"/>
    </source>
</evidence>
<organism evidence="1">
    <name type="scientific">Phage sp. ctcqm2</name>
    <dbReference type="NCBI Taxonomy" id="2828007"/>
    <lineage>
        <taxon>Viruses</taxon>
    </lineage>
</organism>
<reference evidence="1" key="1">
    <citation type="journal article" date="2021" name="Proc. Natl. Acad. Sci. U.S.A.">
        <title>A Catalog of Tens of Thousands of Viruses from Human Metagenomes Reveals Hidden Associations with Chronic Diseases.</title>
        <authorList>
            <person name="Tisza M.J."/>
            <person name="Buck C.B."/>
        </authorList>
    </citation>
    <scope>NUCLEOTIDE SEQUENCE</scope>
    <source>
        <strain evidence="1">Ctcqm2</strain>
    </source>
</reference>
<dbReference type="EMBL" id="BK032673">
    <property type="protein sequence ID" value="DAF54201.1"/>
    <property type="molecule type" value="Genomic_DNA"/>
</dbReference>
<protein>
    <submittedName>
        <fullName evidence="1">Uncharacterized protein</fullName>
    </submittedName>
</protein>
<proteinExistence type="predicted"/>
<name>A0A8S5ST70_9VIRU</name>
<accession>A0A8S5ST70</accession>